<dbReference type="InterPro" id="IPR011109">
    <property type="entry name" value="DNA_bind_recombinase_dom"/>
</dbReference>
<evidence type="ECO:0000313" key="2">
    <source>
        <dbReference type="EMBL" id="MBG6134419.1"/>
    </source>
</evidence>
<dbReference type="Proteomes" id="UP000622552">
    <property type="component" value="Unassembled WGS sequence"/>
</dbReference>
<protein>
    <recommendedName>
        <fullName evidence="1">Recombinase domain-containing protein</fullName>
    </recommendedName>
</protein>
<reference evidence="2" key="1">
    <citation type="submission" date="2020-11" db="EMBL/GenBank/DDBJ databases">
        <title>Sequencing the genomes of 1000 actinobacteria strains.</title>
        <authorList>
            <person name="Klenk H.-P."/>
        </authorList>
    </citation>
    <scope>NUCLEOTIDE SEQUENCE</scope>
    <source>
        <strain evidence="2">DSM 45356</strain>
    </source>
</reference>
<dbReference type="GO" id="GO:0003677">
    <property type="term" value="F:DNA binding"/>
    <property type="evidence" value="ECO:0007669"/>
    <property type="project" value="InterPro"/>
</dbReference>
<comment type="caution">
    <text evidence="2">The sequence shown here is derived from an EMBL/GenBank/DDBJ whole genome shotgun (WGS) entry which is preliminary data.</text>
</comment>
<feature type="domain" description="Recombinase" evidence="1">
    <location>
        <begin position="32"/>
        <end position="78"/>
    </location>
</feature>
<keyword evidence="3" id="KW-1185">Reference proteome</keyword>
<evidence type="ECO:0000259" key="1">
    <source>
        <dbReference type="Pfam" id="PF07508"/>
    </source>
</evidence>
<dbReference type="Pfam" id="PF07508">
    <property type="entry name" value="Recombinase"/>
    <property type="match status" value="1"/>
</dbReference>
<dbReference type="EMBL" id="JADOUF010000001">
    <property type="protein sequence ID" value="MBG6134419.1"/>
    <property type="molecule type" value="Genomic_DNA"/>
</dbReference>
<sequence length="81" mass="8508">MTTLSRPGVSAGMARARALGVHVGRPRVAADATVDRAGELRGEGLSYRQIAERLAAEGVPTLGGKSWTKDAVVYLLKRSSS</sequence>
<organism evidence="2 3">
    <name type="scientific">Longispora fulva</name>
    <dbReference type="NCBI Taxonomy" id="619741"/>
    <lineage>
        <taxon>Bacteria</taxon>
        <taxon>Bacillati</taxon>
        <taxon>Actinomycetota</taxon>
        <taxon>Actinomycetes</taxon>
        <taxon>Micromonosporales</taxon>
        <taxon>Micromonosporaceae</taxon>
        <taxon>Longispora</taxon>
    </lineage>
</organism>
<proteinExistence type="predicted"/>
<dbReference type="GO" id="GO:0000150">
    <property type="term" value="F:DNA strand exchange activity"/>
    <property type="evidence" value="ECO:0007669"/>
    <property type="project" value="InterPro"/>
</dbReference>
<accession>A0A8J7KG11</accession>
<name>A0A8J7KG11_9ACTN</name>
<dbReference type="RefSeq" id="WP_197001663.1">
    <property type="nucleotide sequence ID" value="NZ_BONS01000028.1"/>
</dbReference>
<gene>
    <name evidence="2" type="ORF">IW245_000613</name>
</gene>
<evidence type="ECO:0000313" key="3">
    <source>
        <dbReference type="Proteomes" id="UP000622552"/>
    </source>
</evidence>
<dbReference type="AlphaFoldDB" id="A0A8J7KG11"/>